<evidence type="ECO:0000313" key="3">
    <source>
        <dbReference type="Proteomes" id="UP001500804"/>
    </source>
</evidence>
<dbReference type="EMBL" id="BAABJO010000005">
    <property type="protein sequence ID" value="GAA5116381.1"/>
    <property type="molecule type" value="Genomic_DNA"/>
</dbReference>
<accession>A0ABP9NKZ2</accession>
<feature type="compositionally biased region" description="Basic and acidic residues" evidence="1">
    <location>
        <begin position="283"/>
        <end position="292"/>
    </location>
</feature>
<evidence type="ECO:0000256" key="1">
    <source>
        <dbReference type="SAM" id="MobiDB-lite"/>
    </source>
</evidence>
<dbReference type="Pfam" id="PF12502">
    <property type="entry name" value="DUF3710"/>
    <property type="match status" value="1"/>
</dbReference>
<feature type="compositionally biased region" description="Low complexity" evidence="1">
    <location>
        <begin position="348"/>
        <end position="372"/>
    </location>
</feature>
<feature type="compositionally biased region" description="Low complexity" evidence="1">
    <location>
        <begin position="325"/>
        <end position="340"/>
    </location>
</feature>
<feature type="compositionally biased region" description="Basic and acidic residues" evidence="1">
    <location>
        <begin position="631"/>
        <end position="645"/>
    </location>
</feature>
<keyword evidence="3" id="KW-1185">Reference proteome</keyword>
<feature type="compositionally biased region" description="Pro residues" evidence="1">
    <location>
        <begin position="431"/>
        <end position="446"/>
    </location>
</feature>
<feature type="compositionally biased region" description="Pro residues" evidence="1">
    <location>
        <begin position="505"/>
        <end position="514"/>
    </location>
</feature>
<feature type="region of interest" description="Disordered" evidence="1">
    <location>
        <begin position="283"/>
        <end position="817"/>
    </location>
</feature>
<proteinExistence type="predicted"/>
<feature type="compositionally biased region" description="Basic and acidic residues" evidence="1">
    <location>
        <begin position="612"/>
        <end position="624"/>
    </location>
</feature>
<name>A0ABP9NKZ2_9PSEU</name>
<organism evidence="2 3">
    <name type="scientific">Pseudonocardia adelaidensis</name>
    <dbReference type="NCBI Taxonomy" id="648754"/>
    <lineage>
        <taxon>Bacteria</taxon>
        <taxon>Bacillati</taxon>
        <taxon>Actinomycetota</taxon>
        <taxon>Actinomycetes</taxon>
        <taxon>Pseudonocardiales</taxon>
        <taxon>Pseudonocardiaceae</taxon>
        <taxon>Pseudonocardia</taxon>
    </lineage>
</organism>
<feature type="compositionally biased region" description="Basic and acidic residues" evidence="1">
    <location>
        <begin position="560"/>
        <end position="572"/>
    </location>
</feature>
<dbReference type="Proteomes" id="UP001500804">
    <property type="component" value="Unassembled WGS sequence"/>
</dbReference>
<dbReference type="InterPro" id="IPR022183">
    <property type="entry name" value="DUF3710"/>
</dbReference>
<reference evidence="3" key="1">
    <citation type="journal article" date="2019" name="Int. J. Syst. Evol. Microbiol.">
        <title>The Global Catalogue of Microorganisms (GCM) 10K type strain sequencing project: providing services to taxonomists for standard genome sequencing and annotation.</title>
        <authorList>
            <consortium name="The Broad Institute Genomics Platform"/>
            <consortium name="The Broad Institute Genome Sequencing Center for Infectious Disease"/>
            <person name="Wu L."/>
            <person name="Ma J."/>
        </authorList>
    </citation>
    <scope>NUCLEOTIDE SEQUENCE [LARGE SCALE GENOMIC DNA]</scope>
    <source>
        <strain evidence="3">JCM 18302</strain>
    </source>
</reference>
<feature type="region of interest" description="Disordered" evidence="1">
    <location>
        <begin position="1"/>
        <end position="38"/>
    </location>
</feature>
<feature type="region of interest" description="Disordered" evidence="1">
    <location>
        <begin position="832"/>
        <end position="875"/>
    </location>
</feature>
<protein>
    <recommendedName>
        <fullName evidence="4">DUF3710 domain-containing protein</fullName>
    </recommendedName>
</protein>
<evidence type="ECO:0008006" key="4">
    <source>
        <dbReference type="Google" id="ProtNLM"/>
    </source>
</evidence>
<evidence type="ECO:0000313" key="2">
    <source>
        <dbReference type="EMBL" id="GAA5116381.1"/>
    </source>
</evidence>
<sequence length="875" mass="90405">MRPDPDDGFEVDGGGLALDTESPLPPTGPHDGDELDPELTDAAGLVDFGSLRVPVPPDGTVTVEPTAGGRMQAVHIALPEGRLSVSALAAPKSSKLWPELAGEIDASLREGGARVRSFPGEWGRELHATSGGATSVFVGVDGARWMVYGVATGPSGQAAPLDAELRRLLRGTVVVRGKQPYPVRTILPLTMPDHLAAEAEAAAAAAVTATKKRSSAKAGAGRSAPGRAAPGKTAPGKTAPPNSDTATAAAKKAAARRAAARKAAAAAAVKAAAEALAEQAAEDRAAAAERPDAGTAARGARTGAYPAAGTVPTGPGPDAPLHEQAPSARRAAAAAWRARPAAPPPAEALPVARPVADPPATEALPLAPAARPDLPPTEALPHVEPGSGGRRRLGEPVAAPPPPGGRRHLPEPAVEEPRPGGRRRLREPAADLPPPARGYPADPPLPEGGRRRLREPDGVIAATAPWAVDAPDGRRRSAEPVADTGVSASGRRRLREPGERGAPRPAEPFAPPGPAGADRRAPAAGAGVSATGRRRLRESWEPSEPGVDAGVSATGRRRLRESWDDAGPRRETAPGGPSGSGGRRGPDVAPPVLPGGAAADTGVSASGRRRLREPWDEAPPRDARAGSIRPADTEEPGRRRLREPWEDSGPGVSATGRRRLRESWDGDDAGAGPWETGPGGPHRSSGPPGPLDGGISGAGRRRLRESWDEAGADPGPGVAASGRRRLREPWEGAEQGGAGPVRRRLHDPWDDAGPEPVEPVGQRRHDAGADLLSGTGGRRRLREPEPAPVRDGTQTEPWLHGPGGPPERGARRTPNSEYMIETGEQDAGWVAALDGHGDRRDGGRHSGAGNGSPTVRLESLLSELDPNRPRRRHRR</sequence>
<feature type="compositionally biased region" description="Acidic residues" evidence="1">
    <location>
        <begin position="1"/>
        <end position="10"/>
    </location>
</feature>
<dbReference type="RefSeq" id="WP_345604247.1">
    <property type="nucleotide sequence ID" value="NZ_BAABJO010000005.1"/>
</dbReference>
<gene>
    <name evidence="2" type="ORF">GCM10023320_16600</name>
</gene>
<feature type="region of interest" description="Disordered" evidence="1">
    <location>
        <begin position="212"/>
        <end position="253"/>
    </location>
</feature>
<feature type="compositionally biased region" description="Basic and acidic residues" evidence="1">
    <location>
        <begin position="835"/>
        <end position="844"/>
    </location>
</feature>
<feature type="compositionally biased region" description="Low complexity" evidence="1">
    <location>
        <begin position="293"/>
        <end position="313"/>
    </location>
</feature>
<comment type="caution">
    <text evidence="2">The sequence shown here is derived from an EMBL/GenBank/DDBJ whole genome shotgun (WGS) entry which is preliminary data.</text>
</comment>
<feature type="compositionally biased region" description="Basic and acidic residues" evidence="1">
    <location>
        <begin position="448"/>
        <end position="457"/>
    </location>
</feature>
<feature type="compositionally biased region" description="Low complexity" evidence="1">
    <location>
        <begin position="216"/>
        <end position="230"/>
    </location>
</feature>